<evidence type="ECO:0008006" key="5">
    <source>
        <dbReference type="Google" id="ProtNLM"/>
    </source>
</evidence>
<dbReference type="RefSeq" id="WP_160745675.1">
    <property type="nucleotide sequence ID" value="NZ_WTYK01000002.1"/>
</dbReference>
<accession>A0A6I4UT79</accession>
<feature type="chain" id="PRO_5026320652" description="Peptidase M10 metallopeptidase domain-containing protein" evidence="2">
    <location>
        <begin position="34"/>
        <end position="297"/>
    </location>
</feature>
<protein>
    <recommendedName>
        <fullName evidence="5">Peptidase M10 metallopeptidase domain-containing protein</fullName>
    </recommendedName>
</protein>
<keyword evidence="4" id="KW-1185">Reference proteome</keyword>
<keyword evidence="2" id="KW-0732">Signal</keyword>
<comment type="caution">
    <text evidence="3">The sequence shown here is derived from an EMBL/GenBank/DDBJ whole genome shotgun (WGS) entry which is preliminary data.</text>
</comment>
<gene>
    <name evidence="3" type="ORF">GRI75_04025</name>
</gene>
<feature type="compositionally biased region" description="Low complexity" evidence="1">
    <location>
        <begin position="229"/>
        <end position="240"/>
    </location>
</feature>
<dbReference type="GO" id="GO:0008237">
    <property type="term" value="F:metallopeptidase activity"/>
    <property type="evidence" value="ECO:0007669"/>
    <property type="project" value="InterPro"/>
</dbReference>
<feature type="region of interest" description="Disordered" evidence="1">
    <location>
        <begin position="214"/>
        <end position="255"/>
    </location>
</feature>
<dbReference type="OrthoDB" id="7594344at2"/>
<dbReference type="EMBL" id="WTYK01000002">
    <property type="protein sequence ID" value="MXP40813.1"/>
    <property type="molecule type" value="Genomic_DNA"/>
</dbReference>
<dbReference type="InterPro" id="IPR024079">
    <property type="entry name" value="MetalloPept_cat_dom_sf"/>
</dbReference>
<proteinExistence type="predicted"/>
<dbReference type="Proteomes" id="UP000469159">
    <property type="component" value="Unassembled WGS sequence"/>
</dbReference>
<evidence type="ECO:0000313" key="3">
    <source>
        <dbReference type="EMBL" id="MXP40813.1"/>
    </source>
</evidence>
<dbReference type="Gene3D" id="3.40.390.10">
    <property type="entry name" value="Collagenase (Catalytic Domain)"/>
    <property type="match status" value="1"/>
</dbReference>
<reference evidence="3 4" key="1">
    <citation type="submission" date="2019-12" db="EMBL/GenBank/DDBJ databases">
        <title>Genomic-based taxomic classification of the family Erythrobacteraceae.</title>
        <authorList>
            <person name="Xu L."/>
        </authorList>
    </citation>
    <scope>NUCLEOTIDE SEQUENCE [LARGE SCALE GENOMIC DNA]</scope>
    <source>
        <strain evidence="3 4">MCCC 1K02066</strain>
    </source>
</reference>
<evidence type="ECO:0000313" key="4">
    <source>
        <dbReference type="Proteomes" id="UP000469159"/>
    </source>
</evidence>
<feature type="compositionally biased region" description="Polar residues" evidence="1">
    <location>
        <begin position="214"/>
        <end position="228"/>
    </location>
</feature>
<sequence>MTAPRFPRFAARACLSAVGAASLAVLAVFPATANHSWSTYHWSRTGPLSIRLGDNVGTAWDAHLQAAAVDWSRAAALDTVVASGGKDPVACAPTYGRVEVCNASYGATGWLGLGQVWSSGGHVVQGTAKLNDTYFSQVAYNTPAWRRSVMCQEIGHTLGLDHQDVDMSNRNLGSCMDYSRDPSGTKGTNGTLNNERANQHDLDQLALIYNHLDSTQLTSTKPTSNTSTARAPRAPAAAPPSRGIGHVRSEWGRSVATDRRGRPRVFVRDLGGDTQVTTFVIWAEDAAPEHWQDGHGH</sequence>
<feature type="signal peptide" evidence="2">
    <location>
        <begin position="1"/>
        <end position="33"/>
    </location>
</feature>
<organism evidence="3 4">
    <name type="scientific">Croceibacterium soli</name>
    <dbReference type="NCBI Taxonomy" id="1739690"/>
    <lineage>
        <taxon>Bacteria</taxon>
        <taxon>Pseudomonadati</taxon>
        <taxon>Pseudomonadota</taxon>
        <taxon>Alphaproteobacteria</taxon>
        <taxon>Sphingomonadales</taxon>
        <taxon>Erythrobacteraceae</taxon>
        <taxon>Croceibacterium</taxon>
    </lineage>
</organism>
<dbReference type="SUPFAM" id="SSF55486">
    <property type="entry name" value="Metalloproteases ('zincins'), catalytic domain"/>
    <property type="match status" value="1"/>
</dbReference>
<dbReference type="AlphaFoldDB" id="A0A6I4UT79"/>
<name>A0A6I4UT79_9SPHN</name>
<evidence type="ECO:0000256" key="1">
    <source>
        <dbReference type="SAM" id="MobiDB-lite"/>
    </source>
</evidence>
<evidence type="ECO:0000256" key="2">
    <source>
        <dbReference type="SAM" id="SignalP"/>
    </source>
</evidence>